<feature type="domain" description="NR LBD" evidence="5">
    <location>
        <begin position="54"/>
        <end position="304"/>
    </location>
</feature>
<feature type="non-terminal residue" evidence="6">
    <location>
        <position position="1"/>
    </location>
</feature>
<feature type="compositionally biased region" description="Polar residues" evidence="4">
    <location>
        <begin position="22"/>
        <end position="31"/>
    </location>
</feature>
<accession>A0AA36D9V6</accession>
<evidence type="ECO:0000256" key="4">
    <source>
        <dbReference type="SAM" id="MobiDB-lite"/>
    </source>
</evidence>
<keyword evidence="7" id="KW-1185">Reference proteome</keyword>
<evidence type="ECO:0000313" key="6">
    <source>
        <dbReference type="EMBL" id="CAJ0582414.1"/>
    </source>
</evidence>
<dbReference type="PANTHER" id="PTHR45680">
    <property type="entry name" value="NUCLEAR HORMONE RECEPTOR FAMILY"/>
    <property type="match status" value="1"/>
</dbReference>
<protein>
    <recommendedName>
        <fullName evidence="5">NR LBD domain-containing protein</fullName>
    </recommendedName>
</protein>
<evidence type="ECO:0000313" key="7">
    <source>
        <dbReference type="Proteomes" id="UP001177023"/>
    </source>
</evidence>
<keyword evidence="2" id="KW-0804">Transcription</keyword>
<dbReference type="SMART" id="SM00430">
    <property type="entry name" value="HOLI"/>
    <property type="match status" value="1"/>
</dbReference>
<evidence type="ECO:0000256" key="2">
    <source>
        <dbReference type="ARBA" id="ARBA00023163"/>
    </source>
</evidence>
<name>A0AA36D9V6_9BILA</name>
<evidence type="ECO:0000256" key="3">
    <source>
        <dbReference type="ARBA" id="ARBA00023170"/>
    </source>
</evidence>
<proteinExistence type="predicted"/>
<keyword evidence="1" id="KW-0805">Transcription regulation</keyword>
<gene>
    <name evidence="6" type="ORF">MSPICULIGERA_LOCUS20547</name>
</gene>
<dbReference type="InterPro" id="IPR051152">
    <property type="entry name" value="C.elegans_Orphan_NR"/>
</dbReference>
<dbReference type="InterPro" id="IPR000536">
    <property type="entry name" value="Nucl_hrmn_rcpt_lig-bd"/>
</dbReference>
<evidence type="ECO:0000256" key="1">
    <source>
        <dbReference type="ARBA" id="ARBA00023015"/>
    </source>
</evidence>
<dbReference type="SUPFAM" id="SSF48508">
    <property type="entry name" value="Nuclear receptor ligand-binding domain"/>
    <property type="match status" value="1"/>
</dbReference>
<dbReference type="InterPro" id="IPR035500">
    <property type="entry name" value="NHR-like_dom_sf"/>
</dbReference>
<dbReference type="PANTHER" id="PTHR45680:SF29">
    <property type="entry name" value="NUCLEAR HORMONE RECEPTOR FAMILY"/>
    <property type="match status" value="1"/>
</dbReference>
<dbReference type="Proteomes" id="UP001177023">
    <property type="component" value="Unassembled WGS sequence"/>
</dbReference>
<comment type="caution">
    <text evidence="6">The sequence shown here is derived from an EMBL/GenBank/DDBJ whole genome shotgun (WGS) entry which is preliminary data.</text>
</comment>
<sequence length="306" mass="35715">MEEMPRIKEEPQSPEIKLEQADTPSTSSATPEQKFRITVQPAAQQLKDIFKKFRPLEGKTGLNRIHQLTMATYALKTPVDHKMKIEETIDFNEIGNYWMRVLCEVARWMQYMDEFTRLPFQDKIKILRNSWGNIHRLLSVSDTLDLFGEEALNEYILVVGKKAVSAKTSQFSKEVSTQAYIQNNFVKSTINLLETLARPMFDMDTTNFELAFLLGMTLWNFKGLSVSEEAQLAAERFRAGLAEEMHTYYVNVETHCYAPRMIRLMELVQDNELLQRERGEMWALLELFDMLNMEIDDHSLIDPRRI</sequence>
<dbReference type="PROSITE" id="PS51843">
    <property type="entry name" value="NR_LBD"/>
    <property type="match status" value="1"/>
</dbReference>
<keyword evidence="3" id="KW-0675">Receptor</keyword>
<feature type="region of interest" description="Disordered" evidence="4">
    <location>
        <begin position="1"/>
        <end position="33"/>
    </location>
</feature>
<feature type="compositionally biased region" description="Basic and acidic residues" evidence="4">
    <location>
        <begin position="1"/>
        <end position="20"/>
    </location>
</feature>
<dbReference type="EMBL" id="CATQJA010002664">
    <property type="protein sequence ID" value="CAJ0582414.1"/>
    <property type="molecule type" value="Genomic_DNA"/>
</dbReference>
<reference evidence="6" key="1">
    <citation type="submission" date="2023-06" db="EMBL/GenBank/DDBJ databases">
        <authorList>
            <person name="Delattre M."/>
        </authorList>
    </citation>
    <scope>NUCLEOTIDE SEQUENCE</scope>
    <source>
        <strain evidence="6">AF72</strain>
    </source>
</reference>
<evidence type="ECO:0000259" key="5">
    <source>
        <dbReference type="PROSITE" id="PS51843"/>
    </source>
</evidence>
<dbReference type="AlphaFoldDB" id="A0AA36D9V6"/>
<dbReference type="Gene3D" id="1.10.565.10">
    <property type="entry name" value="Retinoid X Receptor"/>
    <property type="match status" value="1"/>
</dbReference>
<organism evidence="6 7">
    <name type="scientific">Mesorhabditis spiculigera</name>
    <dbReference type="NCBI Taxonomy" id="96644"/>
    <lineage>
        <taxon>Eukaryota</taxon>
        <taxon>Metazoa</taxon>
        <taxon>Ecdysozoa</taxon>
        <taxon>Nematoda</taxon>
        <taxon>Chromadorea</taxon>
        <taxon>Rhabditida</taxon>
        <taxon>Rhabditina</taxon>
        <taxon>Rhabditomorpha</taxon>
        <taxon>Rhabditoidea</taxon>
        <taxon>Rhabditidae</taxon>
        <taxon>Mesorhabditinae</taxon>
        <taxon>Mesorhabditis</taxon>
    </lineage>
</organism>
<dbReference type="Pfam" id="PF00104">
    <property type="entry name" value="Hormone_recep"/>
    <property type="match status" value="1"/>
</dbReference>